<gene>
    <name evidence="1" type="ORF">ACG01O_16775</name>
</gene>
<dbReference type="EMBL" id="JBIGIB010000004">
    <property type="protein sequence ID" value="MFG6468284.1"/>
    <property type="molecule type" value="Genomic_DNA"/>
</dbReference>
<sequence length="147" mass="14397">MRGCVIGAVALAAGMLASCGGGGSTAESCNSVGIVPITTTWVVSGAQYNPPPYTVQVVVGRVGTPLVARPIHTGVLPQCVGKGVYALGSAAHPLPAGLTLNTATGEISGTPTAAGDTNGGDAFTGAVRLSFPGVTSLPVLARLVVEK</sequence>
<dbReference type="InterPro" id="IPR013783">
    <property type="entry name" value="Ig-like_fold"/>
</dbReference>
<proteinExistence type="predicted"/>
<dbReference type="RefSeq" id="WP_394386332.1">
    <property type="nucleotide sequence ID" value="NZ_JBIGIB010000004.1"/>
</dbReference>
<dbReference type="Gene3D" id="2.60.40.10">
    <property type="entry name" value="Immunoglobulins"/>
    <property type="match status" value="1"/>
</dbReference>
<name>A0ABW7H232_9BURK</name>
<dbReference type="Pfam" id="PF05345">
    <property type="entry name" value="He_PIG"/>
    <property type="match status" value="1"/>
</dbReference>
<protein>
    <submittedName>
        <fullName evidence="1">Ig domain-containing protein</fullName>
    </submittedName>
</protein>
<keyword evidence="2" id="KW-1185">Reference proteome</keyword>
<comment type="caution">
    <text evidence="1">The sequence shown here is derived from an EMBL/GenBank/DDBJ whole genome shotgun (WGS) entry which is preliminary data.</text>
</comment>
<dbReference type="PROSITE" id="PS51257">
    <property type="entry name" value="PROKAR_LIPOPROTEIN"/>
    <property type="match status" value="1"/>
</dbReference>
<evidence type="ECO:0000313" key="1">
    <source>
        <dbReference type="EMBL" id="MFG6468284.1"/>
    </source>
</evidence>
<organism evidence="1 2">
    <name type="scientific">Pelomonas baiyunensis</name>
    <dbReference type="NCBI Taxonomy" id="3299026"/>
    <lineage>
        <taxon>Bacteria</taxon>
        <taxon>Pseudomonadati</taxon>
        <taxon>Pseudomonadota</taxon>
        <taxon>Betaproteobacteria</taxon>
        <taxon>Burkholderiales</taxon>
        <taxon>Sphaerotilaceae</taxon>
        <taxon>Roseateles</taxon>
    </lineage>
</organism>
<reference evidence="1 2" key="1">
    <citation type="submission" date="2024-08" db="EMBL/GenBank/DDBJ databases">
        <authorList>
            <person name="Lu H."/>
        </authorList>
    </citation>
    <scope>NUCLEOTIDE SEQUENCE [LARGE SCALE GENOMIC DNA]</scope>
    <source>
        <strain evidence="1 2">BYS87W</strain>
    </source>
</reference>
<accession>A0ABW7H232</accession>
<dbReference type="Proteomes" id="UP001606303">
    <property type="component" value="Unassembled WGS sequence"/>
</dbReference>
<evidence type="ECO:0000313" key="2">
    <source>
        <dbReference type="Proteomes" id="UP001606303"/>
    </source>
</evidence>